<evidence type="ECO:0000313" key="4">
    <source>
        <dbReference type="Proteomes" id="UP000276194"/>
    </source>
</evidence>
<reference evidence="4 5" key="1">
    <citation type="submission" date="2018-08" db="EMBL/GenBank/DDBJ databases">
        <title>Recombination of ecologically and evolutionarily significant loci maintains genetic cohesion in the Pseudomonas syringae species complex.</title>
        <authorList>
            <person name="Dillon M."/>
            <person name="Thakur S."/>
            <person name="Almeida R.N.D."/>
            <person name="Weir B.S."/>
            <person name="Guttman D.S."/>
        </authorList>
    </citation>
    <scope>NUCLEOTIDE SEQUENCE [LARGE SCALE GENOMIC DNA]</scope>
    <source>
        <strain evidence="2 5">ICMP 535</strain>
        <strain evidence="3 4">ICMP 6941</strain>
    </source>
</reference>
<dbReference type="EMBL" id="RBRD01000011">
    <property type="protein sequence ID" value="RMQ44623.1"/>
    <property type="molecule type" value="Genomic_DNA"/>
</dbReference>
<organism evidence="2 5">
    <name type="scientific">Pseudomonas amygdali pv. mori</name>
    <dbReference type="NCBI Taxonomy" id="34065"/>
    <lineage>
        <taxon>Bacteria</taxon>
        <taxon>Pseudomonadati</taxon>
        <taxon>Pseudomonadota</taxon>
        <taxon>Gammaproteobacteria</taxon>
        <taxon>Pseudomonadales</taxon>
        <taxon>Pseudomonadaceae</taxon>
        <taxon>Pseudomonas</taxon>
        <taxon>Pseudomonas amygdali</taxon>
    </lineage>
</organism>
<evidence type="ECO:0000256" key="1">
    <source>
        <dbReference type="SAM" id="MobiDB-lite"/>
    </source>
</evidence>
<feature type="region of interest" description="Disordered" evidence="1">
    <location>
        <begin position="1"/>
        <end position="47"/>
    </location>
</feature>
<evidence type="ECO:0000313" key="3">
    <source>
        <dbReference type="EMBL" id="RMT14984.1"/>
    </source>
</evidence>
<name>A0A3M4UTR6_PSEA0</name>
<dbReference type="Proteomes" id="UP000276194">
    <property type="component" value="Unassembled WGS sequence"/>
</dbReference>
<evidence type="ECO:0000313" key="2">
    <source>
        <dbReference type="EMBL" id="RMQ44623.1"/>
    </source>
</evidence>
<dbReference type="EMBL" id="RBTD01000397">
    <property type="protein sequence ID" value="RMT14984.1"/>
    <property type="molecule type" value="Genomic_DNA"/>
</dbReference>
<proteinExistence type="predicted"/>
<accession>A0A3M4UTR6</accession>
<evidence type="ECO:0000313" key="5">
    <source>
        <dbReference type="Proteomes" id="UP000279553"/>
    </source>
</evidence>
<comment type="caution">
    <text evidence="2">The sequence shown here is derived from an EMBL/GenBank/DDBJ whole genome shotgun (WGS) entry which is preliminary data.</text>
</comment>
<feature type="compositionally biased region" description="Basic and acidic residues" evidence="1">
    <location>
        <begin position="13"/>
        <end position="29"/>
    </location>
</feature>
<gene>
    <name evidence="3" type="ORF">ALP52_101586</name>
    <name evidence="2" type="ORF">ALQ05_101282</name>
</gene>
<dbReference type="AlphaFoldDB" id="A0A3M4UTR6"/>
<sequence>MRSPLEQVPRRNAHQETHPRQMTGHDGKCRRVRMSFPDTPPVSGLKQVGRSPDWHVIAGLRPSRSLIQWQSWSRLDAYSCGGSFVLALCRQSVRIPC</sequence>
<protein>
    <submittedName>
        <fullName evidence="2">Uncharacterized protein</fullName>
    </submittedName>
</protein>
<dbReference type="Proteomes" id="UP000279553">
    <property type="component" value="Unassembled WGS sequence"/>
</dbReference>